<organism evidence="2 3">
    <name type="scientific">Longimycelium tulufanense</name>
    <dbReference type="NCBI Taxonomy" id="907463"/>
    <lineage>
        <taxon>Bacteria</taxon>
        <taxon>Bacillati</taxon>
        <taxon>Actinomycetota</taxon>
        <taxon>Actinomycetes</taxon>
        <taxon>Pseudonocardiales</taxon>
        <taxon>Pseudonocardiaceae</taxon>
        <taxon>Longimycelium</taxon>
    </lineage>
</organism>
<reference evidence="2" key="1">
    <citation type="journal article" date="2014" name="Int. J. Syst. Evol. Microbiol.">
        <title>Complete genome sequence of Corynebacterium casei LMG S-19264T (=DSM 44701T), isolated from a smear-ripened cheese.</title>
        <authorList>
            <consortium name="US DOE Joint Genome Institute (JGI-PGF)"/>
            <person name="Walter F."/>
            <person name="Albersmeier A."/>
            <person name="Kalinowski J."/>
            <person name="Ruckert C."/>
        </authorList>
    </citation>
    <scope>NUCLEOTIDE SEQUENCE</scope>
    <source>
        <strain evidence="2">CGMCC 4.5737</strain>
    </source>
</reference>
<protein>
    <submittedName>
        <fullName evidence="2">Uncharacterized protein</fullName>
    </submittedName>
</protein>
<sequence length="201" mass="23088">MSELRTPDDNPNQELVDHAAQALAKADRQLFRPTPPGMRYYHALARAAHDVYGPVLRRIAGELDGWRELTQHANQRKVELCRELMRLVEVDLRALDLSHAAVGPTPIDQLRAVLTYAGQLHAQRQHMDTTPRHWRHGDPEPGPEITTVRAYNGRTWVRHANGWLLLYETLDESVVLDNDPLAWHQLTRHYGPVTEVREEAR</sequence>
<name>A0A8J3FW82_9PSEU</name>
<keyword evidence="3" id="KW-1185">Reference proteome</keyword>
<accession>A0A8J3FW82</accession>
<evidence type="ECO:0000256" key="1">
    <source>
        <dbReference type="SAM" id="MobiDB-lite"/>
    </source>
</evidence>
<reference evidence="2" key="2">
    <citation type="submission" date="2020-09" db="EMBL/GenBank/DDBJ databases">
        <authorList>
            <person name="Sun Q."/>
            <person name="Zhou Y."/>
        </authorList>
    </citation>
    <scope>NUCLEOTIDE SEQUENCE</scope>
    <source>
        <strain evidence="2">CGMCC 4.5737</strain>
    </source>
</reference>
<dbReference type="RefSeq" id="WP_189059618.1">
    <property type="nucleotide sequence ID" value="NZ_BMMK01000018.1"/>
</dbReference>
<dbReference type="EMBL" id="BMMK01000018">
    <property type="protein sequence ID" value="GGM64233.1"/>
    <property type="molecule type" value="Genomic_DNA"/>
</dbReference>
<dbReference type="AlphaFoldDB" id="A0A8J3FW82"/>
<feature type="region of interest" description="Disordered" evidence="1">
    <location>
        <begin position="125"/>
        <end position="144"/>
    </location>
</feature>
<gene>
    <name evidence="2" type="ORF">GCM10012275_38480</name>
</gene>
<dbReference type="Proteomes" id="UP000637578">
    <property type="component" value="Unassembled WGS sequence"/>
</dbReference>
<feature type="compositionally biased region" description="Basic and acidic residues" evidence="1">
    <location>
        <begin position="125"/>
        <end position="139"/>
    </location>
</feature>
<proteinExistence type="predicted"/>
<evidence type="ECO:0000313" key="3">
    <source>
        <dbReference type="Proteomes" id="UP000637578"/>
    </source>
</evidence>
<evidence type="ECO:0000313" key="2">
    <source>
        <dbReference type="EMBL" id="GGM64233.1"/>
    </source>
</evidence>
<comment type="caution">
    <text evidence="2">The sequence shown here is derived from an EMBL/GenBank/DDBJ whole genome shotgun (WGS) entry which is preliminary data.</text>
</comment>